<dbReference type="AlphaFoldDB" id="A0A9W9AUK9"/>
<keyword evidence="4" id="KW-1185">Reference proteome</keyword>
<dbReference type="Proteomes" id="UP001150266">
    <property type="component" value="Unassembled WGS sequence"/>
</dbReference>
<keyword evidence="2" id="KW-0812">Transmembrane</keyword>
<proteinExistence type="predicted"/>
<feature type="compositionally biased region" description="Low complexity" evidence="1">
    <location>
        <begin position="122"/>
        <end position="134"/>
    </location>
</feature>
<evidence type="ECO:0000313" key="4">
    <source>
        <dbReference type="Proteomes" id="UP001150266"/>
    </source>
</evidence>
<gene>
    <name evidence="3" type="ORF">J3R30DRAFT_3427219</name>
</gene>
<feature type="compositionally biased region" description="Polar residues" evidence="1">
    <location>
        <begin position="135"/>
        <end position="147"/>
    </location>
</feature>
<evidence type="ECO:0000256" key="1">
    <source>
        <dbReference type="SAM" id="MobiDB-lite"/>
    </source>
</evidence>
<feature type="region of interest" description="Disordered" evidence="1">
    <location>
        <begin position="202"/>
        <end position="224"/>
    </location>
</feature>
<sequence length="443" mass="47037">MFYAKLGLASSISLFPLPVDAVRITFGLEGNSGESTIAPARAIGKFSLESNDPLGINYNVVNFSDPSLAVIYTESPPFAEDQGSFVVTLEQPGTYGLQAQARSNNILETTNVIVVVALSDSGDSDGSSSSSSGSLKTTQRNTATTSEPHLVSARLSTTTNVPTTTIFFPCSLTGMRTYTSNVSWCFGPTTVIPTSVLSTIRSSHSTPTASSSQSSISAPSSSGSRNKRIEQLVGSILGGILVFFLLLALIYYVVCCIRRKQGTDNGGTRNGDADGEPGINTRKRPWYAIGSLDRCRAAKPSILPFTQMESVSHIGFTSNRNEKGMMVSNGIAISRNTIPVTPFDVDGPSANDSNGPRLNPDTSLAEDCVNSDIKPNLAVWRGALDTANSPEEITLSLIVNVGHSVNTSHPDKVISPPLSRQATPPPSYRSSTGFPRSRKKQST</sequence>
<comment type="caution">
    <text evidence="3">The sequence shown here is derived from an EMBL/GenBank/DDBJ whole genome shotgun (WGS) entry which is preliminary data.</text>
</comment>
<accession>A0A9W9AUK9</accession>
<dbReference type="EMBL" id="JAOTPV010000001">
    <property type="protein sequence ID" value="KAJ4490935.1"/>
    <property type="molecule type" value="Genomic_DNA"/>
</dbReference>
<name>A0A9W9AUK9_9AGAR</name>
<protein>
    <submittedName>
        <fullName evidence="3">Uncharacterized protein</fullName>
    </submittedName>
</protein>
<reference evidence="3" key="1">
    <citation type="submission" date="2022-08" db="EMBL/GenBank/DDBJ databases">
        <title>A Global Phylogenomic Analysis of the Shiitake Genus Lentinula.</title>
        <authorList>
            <consortium name="DOE Joint Genome Institute"/>
            <person name="Sierra-Patev S."/>
            <person name="Min B."/>
            <person name="Naranjo-Ortiz M."/>
            <person name="Looney B."/>
            <person name="Konkel Z."/>
            <person name="Slot J.C."/>
            <person name="Sakamoto Y."/>
            <person name="Steenwyk J.L."/>
            <person name="Rokas A."/>
            <person name="Carro J."/>
            <person name="Camarero S."/>
            <person name="Ferreira P."/>
            <person name="Molpeceres G."/>
            <person name="Ruiz-Duenas F.J."/>
            <person name="Serrano A."/>
            <person name="Henrissat B."/>
            <person name="Drula E."/>
            <person name="Hughes K.W."/>
            <person name="Mata J.L."/>
            <person name="Ishikawa N.K."/>
            <person name="Vargas-Isla R."/>
            <person name="Ushijima S."/>
            <person name="Smith C.A."/>
            <person name="Ahrendt S."/>
            <person name="Andreopoulos W."/>
            <person name="He G."/>
            <person name="Labutti K."/>
            <person name="Lipzen A."/>
            <person name="Ng V."/>
            <person name="Riley R."/>
            <person name="Sandor L."/>
            <person name="Barry K."/>
            <person name="Martinez A.T."/>
            <person name="Xiao Y."/>
            <person name="Gibbons J.G."/>
            <person name="Terashima K."/>
            <person name="Grigoriev I.V."/>
            <person name="Hibbett D.S."/>
        </authorList>
    </citation>
    <scope>NUCLEOTIDE SEQUENCE</scope>
    <source>
        <strain evidence="3">JLM2183</strain>
    </source>
</reference>
<feature type="region of interest" description="Disordered" evidence="1">
    <location>
        <begin position="122"/>
        <end position="155"/>
    </location>
</feature>
<keyword evidence="2" id="KW-1133">Transmembrane helix</keyword>
<feature type="transmembrane region" description="Helical" evidence="2">
    <location>
        <begin position="232"/>
        <end position="254"/>
    </location>
</feature>
<feature type="region of interest" description="Disordered" evidence="1">
    <location>
        <begin position="407"/>
        <end position="443"/>
    </location>
</feature>
<evidence type="ECO:0000256" key="2">
    <source>
        <dbReference type="SAM" id="Phobius"/>
    </source>
</evidence>
<dbReference type="OrthoDB" id="3011229at2759"/>
<keyword evidence="2" id="KW-0472">Membrane</keyword>
<organism evidence="3 4">
    <name type="scientific">Lentinula aciculospora</name>
    <dbReference type="NCBI Taxonomy" id="153920"/>
    <lineage>
        <taxon>Eukaryota</taxon>
        <taxon>Fungi</taxon>
        <taxon>Dikarya</taxon>
        <taxon>Basidiomycota</taxon>
        <taxon>Agaricomycotina</taxon>
        <taxon>Agaricomycetes</taxon>
        <taxon>Agaricomycetidae</taxon>
        <taxon>Agaricales</taxon>
        <taxon>Marasmiineae</taxon>
        <taxon>Omphalotaceae</taxon>
        <taxon>Lentinula</taxon>
    </lineage>
</organism>
<evidence type="ECO:0000313" key="3">
    <source>
        <dbReference type="EMBL" id="KAJ4490935.1"/>
    </source>
</evidence>
<feature type="compositionally biased region" description="Polar residues" evidence="1">
    <location>
        <begin position="418"/>
        <end position="434"/>
    </location>
</feature>